<dbReference type="SUPFAM" id="SSF51735">
    <property type="entry name" value="NAD(P)-binding Rossmann-fold domains"/>
    <property type="match status" value="1"/>
</dbReference>
<dbReference type="InterPro" id="IPR036291">
    <property type="entry name" value="NAD(P)-bd_dom_sf"/>
</dbReference>
<protein>
    <submittedName>
        <fullName evidence="2">TrkA family potassium uptake protein</fullName>
    </submittedName>
</protein>
<dbReference type="SUPFAM" id="SSF116726">
    <property type="entry name" value="TrkA C-terminal domain-like"/>
    <property type="match status" value="1"/>
</dbReference>
<dbReference type="InterPro" id="IPR003148">
    <property type="entry name" value="RCK_N"/>
</dbReference>
<evidence type="ECO:0000313" key="2">
    <source>
        <dbReference type="EMBL" id="MSU05336.1"/>
    </source>
</evidence>
<keyword evidence="3" id="KW-1185">Reference proteome</keyword>
<dbReference type="InterPro" id="IPR006037">
    <property type="entry name" value="RCK_C"/>
</dbReference>
<proteinExistence type="predicted"/>
<gene>
    <name evidence="2" type="ORF">FYJ80_00850</name>
</gene>
<dbReference type="Pfam" id="PF02254">
    <property type="entry name" value="TrkA_N"/>
    <property type="match status" value="1"/>
</dbReference>
<sequence>MKKYRTFAVIGLGRFGFQVAKTLLEIGQNVIAIDKDETILEAISKFGADVYIINSINKDALTECGVKDADVVVIGIGKDIEASILAALNAIELGVKRVICKANSDDHAKILEKIGAEIIFPEIDIATRVAYSVSNALTEDILPLSDDFSIVQMKVPYIFDSKTVSEINLRQKYNLNLIAIVHDGKATGNITPNTMLYSKDSMYICGTNKSITAFQDHLK</sequence>
<dbReference type="InterPro" id="IPR036721">
    <property type="entry name" value="RCK_C_sf"/>
</dbReference>
<dbReference type="PROSITE" id="PS51201">
    <property type="entry name" value="RCK_N"/>
    <property type="match status" value="1"/>
</dbReference>
<reference evidence="2 3" key="1">
    <citation type="submission" date="2019-08" db="EMBL/GenBank/DDBJ databases">
        <title>In-depth cultivation of the pig gut microbiome towards novel bacterial diversity and tailored functional studies.</title>
        <authorList>
            <person name="Wylensek D."/>
            <person name="Hitch T.C.A."/>
            <person name="Clavel T."/>
        </authorList>
    </citation>
    <scope>NUCLEOTIDE SEQUENCE [LARGE SCALE GENOMIC DNA]</scope>
    <source>
        <strain evidence="2 3">NM-380-WT-3C1</strain>
    </source>
</reference>
<dbReference type="Gene3D" id="3.30.70.1450">
    <property type="entry name" value="Regulator of K+ conductance, C-terminal domain"/>
    <property type="match status" value="1"/>
</dbReference>
<evidence type="ECO:0000313" key="3">
    <source>
        <dbReference type="Proteomes" id="UP000460549"/>
    </source>
</evidence>
<organism evidence="2 3">
    <name type="scientific">Bullifex porci</name>
    <dbReference type="NCBI Taxonomy" id="2606638"/>
    <lineage>
        <taxon>Bacteria</taxon>
        <taxon>Pseudomonadati</taxon>
        <taxon>Spirochaetota</taxon>
        <taxon>Spirochaetia</taxon>
        <taxon>Spirochaetales</taxon>
        <taxon>Spirochaetaceae</taxon>
        <taxon>Bullifex</taxon>
    </lineage>
</organism>
<dbReference type="PANTHER" id="PTHR43833">
    <property type="entry name" value="POTASSIUM CHANNEL PROTEIN 2-RELATED-RELATED"/>
    <property type="match status" value="1"/>
</dbReference>
<dbReference type="Pfam" id="PF02080">
    <property type="entry name" value="TrkA_C"/>
    <property type="match status" value="1"/>
</dbReference>
<dbReference type="GO" id="GO:0008324">
    <property type="term" value="F:monoatomic cation transmembrane transporter activity"/>
    <property type="evidence" value="ECO:0007669"/>
    <property type="project" value="InterPro"/>
</dbReference>
<dbReference type="PANTHER" id="PTHR43833:SF7">
    <property type="entry name" value="KTR SYSTEM POTASSIUM UPTAKE PROTEIN C"/>
    <property type="match status" value="1"/>
</dbReference>
<dbReference type="Proteomes" id="UP000460549">
    <property type="component" value="Unassembled WGS sequence"/>
</dbReference>
<dbReference type="GO" id="GO:0006813">
    <property type="term" value="P:potassium ion transport"/>
    <property type="evidence" value="ECO:0007669"/>
    <property type="project" value="InterPro"/>
</dbReference>
<name>A0A7X2PAH1_9SPIO</name>
<dbReference type="Gene3D" id="3.40.50.720">
    <property type="entry name" value="NAD(P)-binding Rossmann-like Domain"/>
    <property type="match status" value="1"/>
</dbReference>
<comment type="caution">
    <text evidence="2">The sequence shown here is derived from an EMBL/GenBank/DDBJ whole genome shotgun (WGS) entry which is preliminary data.</text>
</comment>
<accession>A0A7X2PAH1</accession>
<dbReference type="RefSeq" id="WP_154424234.1">
    <property type="nucleotide sequence ID" value="NZ_VUNN01000001.1"/>
</dbReference>
<feature type="domain" description="RCK N-terminal" evidence="1">
    <location>
        <begin position="4"/>
        <end position="123"/>
    </location>
</feature>
<dbReference type="EMBL" id="VUNN01000001">
    <property type="protein sequence ID" value="MSU05336.1"/>
    <property type="molecule type" value="Genomic_DNA"/>
</dbReference>
<evidence type="ECO:0000259" key="1">
    <source>
        <dbReference type="PROSITE" id="PS51201"/>
    </source>
</evidence>
<dbReference type="InterPro" id="IPR050721">
    <property type="entry name" value="Trk_Ktr_HKT_K-transport"/>
</dbReference>
<dbReference type="AlphaFoldDB" id="A0A7X2PAH1"/>